<keyword evidence="1" id="KW-0677">Repeat</keyword>
<organism evidence="3 4">
    <name type="scientific">Dactylosporangium vinaceum</name>
    <dbReference type="NCBI Taxonomy" id="53362"/>
    <lineage>
        <taxon>Bacteria</taxon>
        <taxon>Bacillati</taxon>
        <taxon>Actinomycetota</taxon>
        <taxon>Actinomycetes</taxon>
        <taxon>Micromonosporales</taxon>
        <taxon>Micromonosporaceae</taxon>
        <taxon>Dactylosporangium</taxon>
    </lineage>
</organism>
<evidence type="ECO:0000313" key="4">
    <source>
        <dbReference type="Proteomes" id="UP001589608"/>
    </source>
</evidence>
<dbReference type="Proteomes" id="UP001589608">
    <property type="component" value="Unassembled WGS sequence"/>
</dbReference>
<name>A0ABV5M5F7_9ACTN</name>
<dbReference type="PANTHER" id="PTHR44858">
    <property type="entry name" value="TETRATRICOPEPTIDE REPEAT PROTEIN 6"/>
    <property type="match status" value="1"/>
</dbReference>
<dbReference type="InterPro" id="IPR050498">
    <property type="entry name" value="Ycf3"/>
</dbReference>
<accession>A0ABV5M5F7</accession>
<evidence type="ECO:0000313" key="3">
    <source>
        <dbReference type="EMBL" id="MFB9444091.1"/>
    </source>
</evidence>
<protein>
    <submittedName>
        <fullName evidence="3">Tetratricopeptide repeat protein</fullName>
    </submittedName>
</protein>
<evidence type="ECO:0000256" key="1">
    <source>
        <dbReference type="ARBA" id="ARBA00022737"/>
    </source>
</evidence>
<dbReference type="Gene3D" id="1.25.40.10">
    <property type="entry name" value="Tetratricopeptide repeat domain"/>
    <property type="match status" value="3"/>
</dbReference>
<reference evidence="3 4" key="1">
    <citation type="submission" date="2024-09" db="EMBL/GenBank/DDBJ databases">
        <authorList>
            <person name="Sun Q."/>
            <person name="Mori K."/>
        </authorList>
    </citation>
    <scope>NUCLEOTIDE SEQUENCE [LARGE SCALE GENOMIC DNA]</scope>
    <source>
        <strain evidence="3 4">JCM 3307</strain>
    </source>
</reference>
<proteinExistence type="predicted"/>
<evidence type="ECO:0000256" key="2">
    <source>
        <dbReference type="ARBA" id="ARBA00022803"/>
    </source>
</evidence>
<keyword evidence="2" id="KW-0802">TPR repeat</keyword>
<dbReference type="SMART" id="SM00028">
    <property type="entry name" value="TPR"/>
    <property type="match status" value="5"/>
</dbReference>
<dbReference type="InterPro" id="IPR011990">
    <property type="entry name" value="TPR-like_helical_dom_sf"/>
</dbReference>
<dbReference type="RefSeq" id="WP_223098287.1">
    <property type="nucleotide sequence ID" value="NZ_CP061913.1"/>
</dbReference>
<dbReference type="PANTHER" id="PTHR44858:SF1">
    <property type="entry name" value="UDP-N-ACETYLGLUCOSAMINE--PEPTIDE N-ACETYLGLUCOSAMINYLTRANSFERASE SPINDLY-RELATED"/>
    <property type="match status" value="1"/>
</dbReference>
<dbReference type="InterPro" id="IPR019734">
    <property type="entry name" value="TPR_rpt"/>
</dbReference>
<dbReference type="EMBL" id="JBHMCA010000024">
    <property type="protein sequence ID" value="MFB9444091.1"/>
    <property type="molecule type" value="Genomic_DNA"/>
</dbReference>
<keyword evidence="4" id="KW-1185">Reference proteome</keyword>
<comment type="caution">
    <text evidence="3">The sequence shown here is derived from an EMBL/GenBank/DDBJ whole genome shotgun (WGS) entry which is preliminary data.</text>
</comment>
<gene>
    <name evidence="3" type="ORF">ACFFTR_13490</name>
</gene>
<dbReference type="SUPFAM" id="SSF48452">
    <property type="entry name" value="TPR-like"/>
    <property type="match status" value="2"/>
</dbReference>
<sequence length="436" mass="45662">MRLRTRLPAVLFAAAGVLLLGGLAPIALHGNGGGTTVPGAGAAPADPLDAGIAAAQARLRRLPGDWNTWAQLGSAYVERARVTGDPTYYGKAEEALHRSLDLAPATNWAAMAGMGSLANARHDFHAALDWGRRAERINPAAGSVHGVIADALTQLGDAPGARTAVQRMLDVEPGVSSFTRASYDFEQHGQTEPARAALERALAEAAAPADRAFCRYYLGELAFNTGDAQGALVQYDAGLTADPGYHPLHAGRGKAYLALGRTADALHEYELATQALPLPNLVAEYGDALTVAGRLDAARQQYALHAVQQKLFAAGGVGDRLGDAVFLADHGDPAGALTAARAEWADRQPALVADALAWALHRNGQDTEALTYATKATALGWRNATFLYHRGAIEHALGNDADARRDLADALAVNPHFDALQAPAAQQLLTSIGGRP</sequence>